<reference evidence="3" key="1">
    <citation type="journal article" date="2019" name="Int. J. Syst. Evol. Microbiol.">
        <title>The Global Catalogue of Microorganisms (GCM) 10K type strain sequencing project: providing services to taxonomists for standard genome sequencing and annotation.</title>
        <authorList>
            <consortium name="The Broad Institute Genomics Platform"/>
            <consortium name="The Broad Institute Genome Sequencing Center for Infectious Disease"/>
            <person name="Wu L."/>
            <person name="Ma J."/>
        </authorList>
    </citation>
    <scope>NUCLEOTIDE SEQUENCE [LARGE SCALE GENOMIC DNA]</scope>
    <source>
        <strain evidence="3">JCM 17839</strain>
    </source>
</reference>
<dbReference type="InterPro" id="IPR000772">
    <property type="entry name" value="Ricin_B_lectin"/>
</dbReference>
<dbReference type="EMBL" id="BAABGP010000012">
    <property type="protein sequence ID" value="GAA4484504.1"/>
    <property type="molecule type" value="Genomic_DNA"/>
</dbReference>
<dbReference type="PANTHER" id="PTHR38792:SF3">
    <property type="entry name" value="BNR_ASP-BOX REPEAT DOMAIN PROTEIN (AFU_ORTHOLOGUE AFUA_7G06430)-RELATED"/>
    <property type="match status" value="1"/>
</dbReference>
<name>A0ABP8PAJ2_9MICO</name>
<feature type="domain" description="Ricin B lectin" evidence="1">
    <location>
        <begin position="348"/>
        <end position="436"/>
    </location>
</feature>
<dbReference type="SUPFAM" id="SSF50370">
    <property type="entry name" value="Ricin B-like lectins"/>
    <property type="match status" value="2"/>
</dbReference>
<dbReference type="PANTHER" id="PTHR38792">
    <property type="entry name" value="BNR/ASP-BOX REPEAT DOMAIN PROTEIN (AFU_ORTHOLOGUE AFUA_7G06430)-RELATED"/>
    <property type="match status" value="1"/>
</dbReference>
<keyword evidence="3" id="KW-1185">Reference proteome</keyword>
<proteinExistence type="predicted"/>
<evidence type="ECO:0000313" key="2">
    <source>
        <dbReference type="EMBL" id="GAA4484504.1"/>
    </source>
</evidence>
<sequence length="452" mass="46743">MTWSAPVNDVVYASQAARPGMTTVAQMNNSKWILTYELCQTTGGSCPVYYKISTDPLNFNAVAGQQILPTDGSHPCCQPYVAWTPSGGANGTIVVSAGGQTPLLINTAGGASGSWQSEDSNAPYGYSRSLMVMPDGGTVMTMSGGSHDSTSLNPVQWAFDNVAPSVSSGARYTLANSSSGLDLAIGGGSTADGAAAIQWSATGGVERKWVIARQPDAYFTITNVNSGKVLGIAGAATANGAVAQQQTPIAGSSTQEWSVVKGTDGTFTITNRKSNLPLEDPSFSTANGTGMDQWTDNGGSNQHWTLTQTALPALTTGQFALENGLGKYLEIPAGSTAAGTQADQFWYANQGWHLWAFVAVAGGFEIVNSHSGLALTDEYTGGSSVVVDQQPATASSKQLWSLVPSGSTYLVKNSSTGRYLATAAASSADGAPTVSWTATGGPEQAWTIQRIN</sequence>
<organism evidence="2 3">
    <name type="scientific">Microbacterium panaciterrae</name>
    <dbReference type="NCBI Taxonomy" id="985759"/>
    <lineage>
        <taxon>Bacteria</taxon>
        <taxon>Bacillati</taxon>
        <taxon>Actinomycetota</taxon>
        <taxon>Actinomycetes</taxon>
        <taxon>Micrococcales</taxon>
        <taxon>Microbacteriaceae</taxon>
        <taxon>Microbacterium</taxon>
    </lineage>
</organism>
<comment type="caution">
    <text evidence="2">The sequence shown here is derived from an EMBL/GenBank/DDBJ whole genome shotgun (WGS) entry which is preliminary data.</text>
</comment>
<dbReference type="Gene3D" id="2.120.10.10">
    <property type="match status" value="1"/>
</dbReference>
<dbReference type="Pfam" id="PF14200">
    <property type="entry name" value="RicinB_lectin_2"/>
    <property type="match status" value="3"/>
</dbReference>
<dbReference type="CDD" id="cd00161">
    <property type="entry name" value="beta-trefoil_Ricin-like"/>
    <property type="match status" value="1"/>
</dbReference>
<dbReference type="InterPro" id="IPR035992">
    <property type="entry name" value="Ricin_B-like_lectins"/>
</dbReference>
<gene>
    <name evidence="2" type="ORF">GCM10023171_17460</name>
</gene>
<evidence type="ECO:0000259" key="1">
    <source>
        <dbReference type="Pfam" id="PF14200"/>
    </source>
</evidence>
<accession>A0ABP8PAJ2</accession>
<protein>
    <recommendedName>
        <fullName evidence="1">Ricin B lectin domain-containing protein</fullName>
    </recommendedName>
</protein>
<dbReference type="Proteomes" id="UP001500731">
    <property type="component" value="Unassembled WGS sequence"/>
</dbReference>
<dbReference type="Gene3D" id="2.80.10.50">
    <property type="match status" value="2"/>
</dbReference>
<feature type="domain" description="Ricin B lectin" evidence="1">
    <location>
        <begin position="254"/>
        <end position="344"/>
    </location>
</feature>
<evidence type="ECO:0000313" key="3">
    <source>
        <dbReference type="Proteomes" id="UP001500731"/>
    </source>
</evidence>
<dbReference type="PROSITE" id="PS50231">
    <property type="entry name" value="RICIN_B_LECTIN"/>
    <property type="match status" value="2"/>
</dbReference>
<feature type="domain" description="Ricin B lectin" evidence="1">
    <location>
        <begin position="156"/>
        <end position="245"/>
    </location>
</feature>